<dbReference type="InterPro" id="IPR011037">
    <property type="entry name" value="Pyrv_Knase-like_insert_dom_sf"/>
</dbReference>
<dbReference type="EMBL" id="WWEO01000041">
    <property type="protein sequence ID" value="NCD69590.1"/>
    <property type="molecule type" value="Genomic_DNA"/>
</dbReference>
<dbReference type="InterPro" id="IPR005302">
    <property type="entry name" value="MoCF_Sase_C"/>
</dbReference>
<reference evidence="2" key="1">
    <citation type="submission" date="2020-01" db="EMBL/GenBank/DDBJ databases">
        <authorList>
            <person name="Seo Y.L."/>
        </authorList>
    </citation>
    <scope>NUCLEOTIDE SEQUENCE</scope>
    <source>
        <strain evidence="2">R11</strain>
    </source>
</reference>
<dbReference type="Pfam" id="PF03476">
    <property type="entry name" value="MOSC_N"/>
    <property type="match status" value="1"/>
</dbReference>
<proteinExistence type="predicted"/>
<feature type="domain" description="MOSC" evidence="1">
    <location>
        <begin position="125"/>
        <end position="264"/>
    </location>
</feature>
<dbReference type="GO" id="GO:0003824">
    <property type="term" value="F:catalytic activity"/>
    <property type="evidence" value="ECO:0007669"/>
    <property type="project" value="InterPro"/>
</dbReference>
<organism evidence="2 3">
    <name type="scientific">Mucilaginibacter agri</name>
    <dbReference type="NCBI Taxonomy" id="2695265"/>
    <lineage>
        <taxon>Bacteria</taxon>
        <taxon>Pseudomonadati</taxon>
        <taxon>Bacteroidota</taxon>
        <taxon>Sphingobacteriia</taxon>
        <taxon>Sphingobacteriales</taxon>
        <taxon>Sphingobacteriaceae</taxon>
        <taxon>Mucilaginibacter</taxon>
    </lineage>
</organism>
<dbReference type="PANTHER" id="PTHR14237:SF19">
    <property type="entry name" value="MITOCHONDRIAL AMIDOXIME REDUCING COMPONENT 1"/>
    <property type="match status" value="1"/>
</dbReference>
<dbReference type="PROSITE" id="PS51340">
    <property type="entry name" value="MOSC"/>
    <property type="match status" value="1"/>
</dbReference>
<keyword evidence="3" id="KW-1185">Reference proteome</keyword>
<gene>
    <name evidence="2" type="ORF">GSY63_09500</name>
</gene>
<evidence type="ECO:0000259" key="1">
    <source>
        <dbReference type="PROSITE" id="PS51340"/>
    </source>
</evidence>
<name>A0A965ZF62_9SPHI</name>
<dbReference type="SUPFAM" id="SSF141673">
    <property type="entry name" value="MOSC N-terminal domain-like"/>
    <property type="match status" value="1"/>
</dbReference>
<accession>A0A965ZF62</accession>
<sequence>MLTVSQLFIYPIKSLGGLALDTAEVTDRGLKYDRRWMLIDDNNRFLSQREFAQMALLSVSIEAAGLRVTYLKDGSSIGIPFIPQTNTDIPVTVWDDTCTGTLVCPDIDKWFTNVLGMNARLVYMADVSRREVDPRYAHEQQITSFADAYPFLLIGQASLDELNTRLQSPIRMDRFRPNIVFSGGEPFEEDVMPHIRIGDIDFYGVKRCARCVMITIDQQSAAKHPEPLKVLAKYRAQNNKIYFGQNLLHKGTGNISVGDVLEVVAKPAAIL</sequence>
<evidence type="ECO:0000313" key="3">
    <source>
        <dbReference type="Proteomes" id="UP000638732"/>
    </source>
</evidence>
<protein>
    <submittedName>
        <fullName evidence="2">MOSC domain-containing protein</fullName>
    </submittedName>
</protein>
<dbReference type="GO" id="GO:0030170">
    <property type="term" value="F:pyridoxal phosphate binding"/>
    <property type="evidence" value="ECO:0007669"/>
    <property type="project" value="InterPro"/>
</dbReference>
<dbReference type="AlphaFoldDB" id="A0A965ZF62"/>
<dbReference type="SUPFAM" id="SSF50800">
    <property type="entry name" value="PK beta-barrel domain-like"/>
    <property type="match status" value="1"/>
</dbReference>
<dbReference type="RefSeq" id="WP_166585550.1">
    <property type="nucleotide sequence ID" value="NZ_WWEO01000041.1"/>
</dbReference>
<evidence type="ECO:0000313" key="2">
    <source>
        <dbReference type="EMBL" id="NCD69590.1"/>
    </source>
</evidence>
<comment type="caution">
    <text evidence="2">The sequence shown here is derived from an EMBL/GenBank/DDBJ whole genome shotgun (WGS) entry which is preliminary data.</text>
</comment>
<dbReference type="PANTHER" id="PTHR14237">
    <property type="entry name" value="MOLYBDOPTERIN COFACTOR SULFURASE MOSC"/>
    <property type="match status" value="1"/>
</dbReference>
<dbReference type="GO" id="GO:0030151">
    <property type="term" value="F:molybdenum ion binding"/>
    <property type="evidence" value="ECO:0007669"/>
    <property type="project" value="InterPro"/>
</dbReference>
<dbReference type="Pfam" id="PF03473">
    <property type="entry name" value="MOSC"/>
    <property type="match status" value="1"/>
</dbReference>
<reference evidence="2" key="2">
    <citation type="submission" date="2020-10" db="EMBL/GenBank/DDBJ databases">
        <title>Mucilaginibacter sp. nov., isolated from soil.</title>
        <authorList>
            <person name="Jeon C.O."/>
        </authorList>
    </citation>
    <scope>NUCLEOTIDE SEQUENCE</scope>
    <source>
        <strain evidence="2">R11</strain>
    </source>
</reference>
<dbReference type="Proteomes" id="UP000638732">
    <property type="component" value="Unassembled WGS sequence"/>
</dbReference>
<dbReference type="InterPro" id="IPR005303">
    <property type="entry name" value="MOCOS_middle"/>
</dbReference>